<evidence type="ECO:0000256" key="4">
    <source>
        <dbReference type="RuleBase" id="RU000481"/>
    </source>
</evidence>
<dbReference type="Gene3D" id="3.90.1150.10">
    <property type="entry name" value="Aspartate Aminotransferase, domain 1"/>
    <property type="match status" value="1"/>
</dbReference>
<evidence type="ECO:0000259" key="5">
    <source>
        <dbReference type="Pfam" id="PF00155"/>
    </source>
</evidence>
<proteinExistence type="inferred from homology"/>
<dbReference type="Proteomes" id="UP001243717">
    <property type="component" value="Unassembled WGS sequence"/>
</dbReference>
<dbReference type="InterPro" id="IPR015421">
    <property type="entry name" value="PyrdxlP-dep_Trfase_major"/>
</dbReference>
<comment type="similarity">
    <text evidence="4">Belongs to the class-I pyridoxal-phosphate-dependent aminotransferase family.</text>
</comment>
<dbReference type="InterPro" id="IPR050881">
    <property type="entry name" value="LL-DAP_aminotransferase"/>
</dbReference>
<evidence type="ECO:0000256" key="3">
    <source>
        <dbReference type="ARBA" id="ARBA00022679"/>
    </source>
</evidence>
<dbReference type="SUPFAM" id="SSF53383">
    <property type="entry name" value="PLP-dependent transferases"/>
    <property type="match status" value="1"/>
</dbReference>
<protein>
    <recommendedName>
        <fullName evidence="4">Aminotransferase</fullName>
        <ecNumber evidence="4">2.6.1.-</ecNumber>
    </recommendedName>
</protein>
<gene>
    <name evidence="6" type="ORF">QEH59_16080</name>
</gene>
<comment type="cofactor">
    <cofactor evidence="1 4">
        <name>pyridoxal 5'-phosphate</name>
        <dbReference type="ChEBI" id="CHEBI:597326"/>
    </cofactor>
</comment>
<name>A0ABU1AMD4_9BACT</name>
<accession>A0ABU1AMD4</accession>
<evidence type="ECO:0000313" key="7">
    <source>
        <dbReference type="Proteomes" id="UP001243717"/>
    </source>
</evidence>
<dbReference type="EC" id="2.6.1.-" evidence="4"/>
<feature type="domain" description="Aminotransferase class I/classII large" evidence="5">
    <location>
        <begin position="46"/>
        <end position="390"/>
    </location>
</feature>
<dbReference type="InterPro" id="IPR004839">
    <property type="entry name" value="Aminotransferase_I/II_large"/>
</dbReference>
<dbReference type="PANTHER" id="PTHR42832:SF3">
    <property type="entry name" value="L-GLUTAMINE--4-(METHYLSULFANYL)-2-OXOBUTANOATE AMINOTRANSFERASE"/>
    <property type="match status" value="1"/>
</dbReference>
<dbReference type="Gene3D" id="3.40.640.10">
    <property type="entry name" value="Type I PLP-dependent aspartate aminotransferase-like (Major domain)"/>
    <property type="match status" value="1"/>
</dbReference>
<sequence>MSDPYIQELFAERIGGNQYGKSTAIYKFEKIKRAKKAAKAAKPDVDLIDMGVGEPDEMAFPIVIQTLQEEAAKSENRGYADNGGDEFKQAAAQYMSDVFGVNDIDAATEVVHSIGSKTALSMIPACFINPGDYVLMTVPGYPVLGTHAKYLGGHVHNMELREENNFLPDLDAVPADVCAKAKIMVLNYPNNPTGASATLEFFEKAVAFAKANNLIILQDAAYASLIFEGKPVSIFQVPGAKDVAIELHSLSKSYNMTGWRIGFVVGNPLIVQAYADMKDNSDSGQFLAIQKAGAVALANPQITDEIAAKYSRRMDLLVDAINQNGFNAKKPKGSFFLYVAAPKSATVDGQTTEFDSGEAFSQWLITNELISTVPWDDCGRFVRFSVTFAAKGEDKEKEIANEIAQRLAKYQFAF</sequence>
<dbReference type="PROSITE" id="PS00105">
    <property type="entry name" value="AA_TRANSFER_CLASS_1"/>
    <property type="match status" value="1"/>
</dbReference>
<dbReference type="RefSeq" id="WP_308986399.1">
    <property type="nucleotide sequence ID" value="NZ_JARXIC010000039.1"/>
</dbReference>
<dbReference type="EMBL" id="JARXIC010000039">
    <property type="protein sequence ID" value="MDQ8195954.1"/>
    <property type="molecule type" value="Genomic_DNA"/>
</dbReference>
<dbReference type="GO" id="GO:0010285">
    <property type="term" value="F:L,L-diaminopimelate aminotransferase activity"/>
    <property type="evidence" value="ECO:0007669"/>
    <property type="project" value="UniProtKB-EC"/>
</dbReference>
<organism evidence="6 7">
    <name type="scientific">Thalassobacterium sedimentorum</name>
    <dbReference type="NCBI Taxonomy" id="3041258"/>
    <lineage>
        <taxon>Bacteria</taxon>
        <taxon>Pseudomonadati</taxon>
        <taxon>Verrucomicrobiota</taxon>
        <taxon>Opitutia</taxon>
        <taxon>Puniceicoccales</taxon>
        <taxon>Coraliomargaritaceae</taxon>
        <taxon>Thalassobacterium</taxon>
    </lineage>
</organism>
<evidence type="ECO:0000313" key="6">
    <source>
        <dbReference type="EMBL" id="MDQ8195954.1"/>
    </source>
</evidence>
<dbReference type="InterPro" id="IPR015424">
    <property type="entry name" value="PyrdxlP-dep_Trfase"/>
</dbReference>
<dbReference type="Pfam" id="PF00155">
    <property type="entry name" value="Aminotran_1_2"/>
    <property type="match status" value="1"/>
</dbReference>
<evidence type="ECO:0000256" key="1">
    <source>
        <dbReference type="ARBA" id="ARBA00001933"/>
    </source>
</evidence>
<dbReference type="InterPro" id="IPR015422">
    <property type="entry name" value="PyrdxlP-dep_Trfase_small"/>
</dbReference>
<keyword evidence="2 4" id="KW-0032">Aminotransferase</keyword>
<dbReference type="PANTHER" id="PTHR42832">
    <property type="entry name" value="AMINO ACID AMINOTRANSFERASE"/>
    <property type="match status" value="1"/>
</dbReference>
<comment type="caution">
    <text evidence="6">The sequence shown here is derived from an EMBL/GenBank/DDBJ whole genome shotgun (WGS) entry which is preliminary data.</text>
</comment>
<dbReference type="NCBIfam" id="NF004937">
    <property type="entry name" value="PRK06290.1"/>
    <property type="match status" value="1"/>
</dbReference>
<reference evidence="6 7" key="1">
    <citation type="submission" date="2023-04" db="EMBL/GenBank/DDBJ databases">
        <title>A novel bacteria isolated from coastal sediment.</title>
        <authorList>
            <person name="Liu X.-J."/>
            <person name="Du Z.-J."/>
        </authorList>
    </citation>
    <scope>NUCLEOTIDE SEQUENCE [LARGE SCALE GENOMIC DNA]</scope>
    <source>
        <strain evidence="6 7">SDUM461004</strain>
    </source>
</reference>
<keyword evidence="7" id="KW-1185">Reference proteome</keyword>
<dbReference type="InterPro" id="IPR004838">
    <property type="entry name" value="NHTrfase_class1_PyrdxlP-BS"/>
</dbReference>
<evidence type="ECO:0000256" key="2">
    <source>
        <dbReference type="ARBA" id="ARBA00022576"/>
    </source>
</evidence>
<keyword evidence="3 4" id="KW-0808">Transferase</keyword>
<dbReference type="CDD" id="cd00609">
    <property type="entry name" value="AAT_like"/>
    <property type="match status" value="1"/>
</dbReference>